<proteinExistence type="predicted"/>
<reference evidence="1" key="1">
    <citation type="journal article" date="2020" name="Stud. Mycol.">
        <title>101 Dothideomycetes genomes: a test case for predicting lifestyles and emergence of pathogens.</title>
        <authorList>
            <person name="Haridas S."/>
            <person name="Albert R."/>
            <person name="Binder M."/>
            <person name="Bloem J."/>
            <person name="Labutti K."/>
            <person name="Salamov A."/>
            <person name="Andreopoulos B."/>
            <person name="Baker S."/>
            <person name="Barry K."/>
            <person name="Bills G."/>
            <person name="Bluhm B."/>
            <person name="Cannon C."/>
            <person name="Castanera R."/>
            <person name="Culley D."/>
            <person name="Daum C."/>
            <person name="Ezra D."/>
            <person name="Gonzalez J."/>
            <person name="Henrissat B."/>
            <person name="Kuo A."/>
            <person name="Liang C."/>
            <person name="Lipzen A."/>
            <person name="Lutzoni F."/>
            <person name="Magnuson J."/>
            <person name="Mondo S."/>
            <person name="Nolan M."/>
            <person name="Ohm R."/>
            <person name="Pangilinan J."/>
            <person name="Park H.-J."/>
            <person name="Ramirez L."/>
            <person name="Alfaro M."/>
            <person name="Sun H."/>
            <person name="Tritt A."/>
            <person name="Yoshinaga Y."/>
            <person name="Zwiers L.-H."/>
            <person name="Turgeon B."/>
            <person name="Goodwin S."/>
            <person name="Spatafora J."/>
            <person name="Crous P."/>
            <person name="Grigoriev I."/>
        </authorList>
    </citation>
    <scope>NUCLEOTIDE SEQUENCE</scope>
    <source>
        <strain evidence="1">CBS 101060</strain>
    </source>
</reference>
<dbReference type="AlphaFoldDB" id="A0A9P4S7G3"/>
<dbReference type="EMBL" id="MU006100">
    <property type="protein sequence ID" value="KAF2837216.1"/>
    <property type="molecule type" value="Genomic_DNA"/>
</dbReference>
<protein>
    <submittedName>
        <fullName evidence="1">Uncharacterized protein</fullName>
    </submittedName>
</protein>
<gene>
    <name evidence="1" type="ORF">M501DRAFT_193990</name>
</gene>
<evidence type="ECO:0000313" key="2">
    <source>
        <dbReference type="Proteomes" id="UP000799429"/>
    </source>
</evidence>
<sequence>MSQSEESRRERIYCYTCGKSSDKPEGDTLFCPAIVPLQDFDGNAVTGDDGRIVEDTCMSEFVEIIEEDDIDTPDEHMGQEHEGHLDPLPFFHDRSPQGDFGGNVAYGRVEFTRTGPGSVRVVHSWSGPGRQNATEQHLAFSIIPNCVEIPSLAIFRTFLTV</sequence>
<comment type="caution">
    <text evidence="1">The sequence shown here is derived from an EMBL/GenBank/DDBJ whole genome shotgun (WGS) entry which is preliminary data.</text>
</comment>
<name>A0A9P4S7G3_9PEZI</name>
<evidence type="ECO:0000313" key="1">
    <source>
        <dbReference type="EMBL" id="KAF2837216.1"/>
    </source>
</evidence>
<keyword evidence="2" id="KW-1185">Reference proteome</keyword>
<accession>A0A9P4S7G3</accession>
<organism evidence="1 2">
    <name type="scientific">Patellaria atrata CBS 101060</name>
    <dbReference type="NCBI Taxonomy" id="1346257"/>
    <lineage>
        <taxon>Eukaryota</taxon>
        <taxon>Fungi</taxon>
        <taxon>Dikarya</taxon>
        <taxon>Ascomycota</taxon>
        <taxon>Pezizomycotina</taxon>
        <taxon>Dothideomycetes</taxon>
        <taxon>Dothideomycetes incertae sedis</taxon>
        <taxon>Patellariales</taxon>
        <taxon>Patellariaceae</taxon>
        <taxon>Patellaria</taxon>
    </lineage>
</organism>
<dbReference type="Proteomes" id="UP000799429">
    <property type="component" value="Unassembled WGS sequence"/>
</dbReference>